<dbReference type="PANTHER" id="PTHR33711">
    <property type="entry name" value="DIOXYGENASE, PUTATIVE (AFU_ORTHOLOGUE AFUA_2G02910)-RELATED"/>
    <property type="match status" value="1"/>
</dbReference>
<dbReference type="InterPro" id="IPR000627">
    <property type="entry name" value="Intradiol_dOase_C"/>
</dbReference>
<organism evidence="9 10">
    <name type="scientific">Amycolatopsis pigmentata</name>
    <dbReference type="NCBI Taxonomy" id="450801"/>
    <lineage>
        <taxon>Bacteria</taxon>
        <taxon>Bacillati</taxon>
        <taxon>Actinomycetota</taxon>
        <taxon>Actinomycetes</taxon>
        <taxon>Pseudonocardiales</taxon>
        <taxon>Pseudonocardiaceae</taxon>
        <taxon>Amycolatopsis</taxon>
    </lineage>
</organism>
<dbReference type="GO" id="GO:0051213">
    <property type="term" value="F:dioxygenase activity"/>
    <property type="evidence" value="ECO:0007669"/>
    <property type="project" value="UniProtKB-KW"/>
</dbReference>
<dbReference type="Pfam" id="PF00775">
    <property type="entry name" value="Dioxygenase_C"/>
    <property type="match status" value="1"/>
</dbReference>
<dbReference type="Pfam" id="PF04444">
    <property type="entry name" value="Dioxygenase_N"/>
    <property type="match status" value="1"/>
</dbReference>
<keyword evidence="10" id="KW-1185">Reference proteome</keyword>
<evidence type="ECO:0000259" key="8">
    <source>
        <dbReference type="Pfam" id="PF04444"/>
    </source>
</evidence>
<proteinExistence type="inferred from homology"/>
<evidence type="ECO:0000256" key="4">
    <source>
        <dbReference type="ARBA" id="ARBA00022964"/>
    </source>
</evidence>
<dbReference type="PANTHER" id="PTHR33711:SF7">
    <property type="entry name" value="INTRADIOL RING-CLEAVAGE DIOXYGENASES DOMAIN-CONTAINING PROTEIN-RELATED"/>
    <property type="match status" value="1"/>
</dbReference>
<feature type="domain" description="Catechol dioxygenase N-terminal" evidence="8">
    <location>
        <begin position="33"/>
        <end position="105"/>
    </location>
</feature>
<evidence type="ECO:0000256" key="1">
    <source>
        <dbReference type="ARBA" id="ARBA00001965"/>
    </source>
</evidence>
<keyword evidence="6" id="KW-0408">Iron</keyword>
<dbReference type="RefSeq" id="WP_378269329.1">
    <property type="nucleotide sequence ID" value="NZ_JBHUKR010000021.1"/>
</dbReference>
<dbReference type="InterPro" id="IPR015889">
    <property type="entry name" value="Intradiol_dOase_core"/>
</dbReference>
<keyword evidence="3" id="KW-0479">Metal-binding</keyword>
<dbReference type="InterPro" id="IPR050770">
    <property type="entry name" value="Intradiol_RC_Dioxygenase"/>
</dbReference>
<comment type="cofactor">
    <cofactor evidence="1">
        <name>Fe(3+)</name>
        <dbReference type="ChEBI" id="CHEBI:29034"/>
    </cofactor>
</comment>
<dbReference type="Gene3D" id="2.60.130.10">
    <property type="entry name" value="Aromatic compound dioxygenase"/>
    <property type="match status" value="1"/>
</dbReference>
<keyword evidence="5" id="KW-0560">Oxidoreductase</keyword>
<evidence type="ECO:0000313" key="10">
    <source>
        <dbReference type="Proteomes" id="UP001597417"/>
    </source>
</evidence>
<evidence type="ECO:0000313" key="9">
    <source>
        <dbReference type="EMBL" id="MFD2420989.1"/>
    </source>
</evidence>
<evidence type="ECO:0000259" key="7">
    <source>
        <dbReference type="Pfam" id="PF00775"/>
    </source>
</evidence>
<comment type="similarity">
    <text evidence="2">Belongs to the intradiol ring-cleavage dioxygenase family.</text>
</comment>
<dbReference type="SUPFAM" id="SSF49482">
    <property type="entry name" value="Aromatic compound dioxygenase"/>
    <property type="match status" value="1"/>
</dbReference>
<keyword evidence="4 9" id="KW-0223">Dioxygenase</keyword>
<feature type="domain" description="Intradiol ring-cleavage dioxygenases" evidence="7">
    <location>
        <begin position="113"/>
        <end position="271"/>
    </location>
</feature>
<protein>
    <submittedName>
        <fullName evidence="9">Dioxygenase</fullName>
    </submittedName>
</protein>
<dbReference type="Proteomes" id="UP001597417">
    <property type="component" value="Unassembled WGS sequence"/>
</dbReference>
<gene>
    <name evidence="9" type="ORF">ACFSXZ_32145</name>
</gene>
<evidence type="ECO:0000256" key="2">
    <source>
        <dbReference type="ARBA" id="ARBA00007825"/>
    </source>
</evidence>
<accession>A0ABW5G3Q9</accession>
<sequence length="301" mass="32913">MAESEPGPVEPEVRAALDRLTGQVVASFGRTPDPRLKALLTDLVRHLHEYVIANDVTQEEWQAAIGFLTRAGHITTETRQEFVLASDVLGVSSAVDMLANARTPGTTPSAVLGPFYVQGPPPAEHGSDIANGLPGTPLWVDVRITDTEGNPVPDVFTDVWQSNEDGFYDVQLPDLDGPVLRARFHSDDEGRVRFWTIMPSAYPIPDDGPVGAMLSATGRHQWRAPHLHFLFGKQGYHRLITQLFVRGGPYLDTSGGQGDAVFGVKDDLIADFVPGNGPAPAGRVVDGEWRRLEFTFRIKKE</sequence>
<comment type="caution">
    <text evidence="9">The sequence shown here is derived from an EMBL/GenBank/DDBJ whole genome shotgun (WGS) entry which is preliminary data.</text>
</comment>
<dbReference type="InterPro" id="IPR007535">
    <property type="entry name" value="Catechol_dOase_N"/>
</dbReference>
<evidence type="ECO:0000256" key="3">
    <source>
        <dbReference type="ARBA" id="ARBA00022723"/>
    </source>
</evidence>
<dbReference type="EMBL" id="JBHUKR010000021">
    <property type="protein sequence ID" value="MFD2420989.1"/>
    <property type="molecule type" value="Genomic_DNA"/>
</dbReference>
<evidence type="ECO:0000256" key="5">
    <source>
        <dbReference type="ARBA" id="ARBA00023002"/>
    </source>
</evidence>
<evidence type="ECO:0000256" key="6">
    <source>
        <dbReference type="ARBA" id="ARBA00023004"/>
    </source>
</evidence>
<reference evidence="10" key="1">
    <citation type="journal article" date="2019" name="Int. J. Syst. Evol. Microbiol.">
        <title>The Global Catalogue of Microorganisms (GCM) 10K type strain sequencing project: providing services to taxonomists for standard genome sequencing and annotation.</title>
        <authorList>
            <consortium name="The Broad Institute Genomics Platform"/>
            <consortium name="The Broad Institute Genome Sequencing Center for Infectious Disease"/>
            <person name="Wu L."/>
            <person name="Ma J."/>
        </authorList>
    </citation>
    <scope>NUCLEOTIDE SEQUENCE [LARGE SCALE GENOMIC DNA]</scope>
    <source>
        <strain evidence="10">CGMCC 4.7645</strain>
    </source>
</reference>
<name>A0ABW5G3Q9_9PSEU</name>